<dbReference type="RefSeq" id="XP_016256616.1">
    <property type="nucleotide sequence ID" value="XM_016412994.1"/>
</dbReference>
<organism evidence="2 3">
    <name type="scientific">Exophiala oligosperma</name>
    <dbReference type="NCBI Taxonomy" id="215243"/>
    <lineage>
        <taxon>Eukaryota</taxon>
        <taxon>Fungi</taxon>
        <taxon>Dikarya</taxon>
        <taxon>Ascomycota</taxon>
        <taxon>Pezizomycotina</taxon>
        <taxon>Eurotiomycetes</taxon>
        <taxon>Chaetothyriomycetidae</taxon>
        <taxon>Chaetothyriales</taxon>
        <taxon>Herpotrichiellaceae</taxon>
        <taxon>Exophiala</taxon>
    </lineage>
</organism>
<feature type="region of interest" description="Disordered" evidence="1">
    <location>
        <begin position="83"/>
        <end position="130"/>
    </location>
</feature>
<dbReference type="Proteomes" id="UP000053342">
    <property type="component" value="Unassembled WGS sequence"/>
</dbReference>
<keyword evidence="3" id="KW-1185">Reference proteome</keyword>
<dbReference type="EMBL" id="KN847359">
    <property type="protein sequence ID" value="KIW36400.1"/>
    <property type="molecule type" value="Genomic_DNA"/>
</dbReference>
<dbReference type="HOGENOM" id="CLU_874461_0_0_1"/>
<sequence length="318" mass="35702">MHIATHVFYLTHRTTYLVESRTLHKCLPDRRNPQAVVGSANEWSGRTIISCTRCSQAAMIRCPHQQVHPRRSPTLKIIHLPLTISPGTGSPVSTPNQRSATTPRQAHPPSRLPHPPYPRSKMPSTCRGGGNAGGAYSGIWIRRGRISSRHRRFPVSPRCVDTSQQNSVTRLDIRTLRRYANGWTWWRSLKKASSSCNRGIGMPVGKGRWHKPLTLQKSIDNYEVRRPRLWSRSSRSGGACGLRCGRRSVRSWDLKKGRWTGKCSTSWSNHRSTRLPGGVSTTVDLQDWSRVVEKGRGLDAWGECFQRASTALLSAVSV</sequence>
<evidence type="ECO:0000313" key="2">
    <source>
        <dbReference type="EMBL" id="KIW36400.1"/>
    </source>
</evidence>
<accession>A0A0D2D2D2</accession>
<reference evidence="2 3" key="1">
    <citation type="submission" date="2015-01" db="EMBL/GenBank/DDBJ databases">
        <title>The Genome Sequence of Exophiala oligosperma CBS72588.</title>
        <authorList>
            <consortium name="The Broad Institute Genomics Platform"/>
            <person name="Cuomo C."/>
            <person name="de Hoog S."/>
            <person name="Gorbushina A."/>
            <person name="Stielow B."/>
            <person name="Teixiera M."/>
            <person name="Abouelleil A."/>
            <person name="Chapman S.B."/>
            <person name="Priest M."/>
            <person name="Young S.K."/>
            <person name="Wortman J."/>
            <person name="Nusbaum C."/>
            <person name="Birren B."/>
        </authorList>
    </citation>
    <scope>NUCLEOTIDE SEQUENCE [LARGE SCALE GENOMIC DNA]</scope>
    <source>
        <strain evidence="2 3">CBS 72588</strain>
    </source>
</reference>
<feature type="compositionally biased region" description="Polar residues" evidence="1">
    <location>
        <begin position="85"/>
        <end position="104"/>
    </location>
</feature>
<name>A0A0D2D2D2_9EURO</name>
<dbReference type="AlphaFoldDB" id="A0A0D2D2D2"/>
<evidence type="ECO:0000256" key="1">
    <source>
        <dbReference type="SAM" id="MobiDB-lite"/>
    </source>
</evidence>
<proteinExistence type="predicted"/>
<protein>
    <submittedName>
        <fullName evidence="2">Uncharacterized protein</fullName>
    </submittedName>
</protein>
<dbReference type="VEuPathDB" id="FungiDB:PV06_11341"/>
<evidence type="ECO:0000313" key="3">
    <source>
        <dbReference type="Proteomes" id="UP000053342"/>
    </source>
</evidence>
<dbReference type="GeneID" id="27363415"/>
<gene>
    <name evidence="2" type="ORF">PV06_11341</name>
</gene>